<dbReference type="GO" id="GO:0003955">
    <property type="term" value="F:NAD(P)H dehydrogenase (quinone) activity"/>
    <property type="evidence" value="ECO:0007669"/>
    <property type="project" value="TreeGrafter"/>
</dbReference>
<keyword evidence="7" id="KW-1185">Reference proteome</keyword>
<sequence>MANVHIVHAHPESRSFCAAMAREATRVRTLRGDDVSFSDHYALDFDPVVRASEFVDRSDNDYLVYPLEQRHAREHHALAPDVQRELDALLISDTLILVFPLYWFSVPALIKGWFDRCFMPGALYGGKRLYDRGGMTGKRAAVGITLGGREHMFGPQGIHGDLAGGMLRHLLQGTLGYVGYQVIEPFFAWHVPYCSDAERARMLAQWCVLVETLNEQPHIPMPRLGDYDEVLRPLSRPLMP</sequence>
<keyword evidence="2" id="KW-0560">Oxidoreductase</keyword>
<dbReference type="RefSeq" id="WP_035970239.1">
    <property type="nucleotide sequence ID" value="NZ_BMEG01000003.1"/>
</dbReference>
<dbReference type="Pfam" id="PF02525">
    <property type="entry name" value="Flavodoxin_2"/>
    <property type="match status" value="1"/>
</dbReference>
<dbReference type="AlphaFoldDB" id="A0A069NE70"/>
<dbReference type="EMBL" id="JFHE01000055">
    <property type="protein sequence ID" value="KDR26402.1"/>
    <property type="molecule type" value="Genomic_DNA"/>
</dbReference>
<reference evidence="5 6" key="2">
    <citation type="submission" date="2014-03" db="EMBL/GenBank/DDBJ databases">
        <title>Draft Genome Sequences of Four Burkholderia Strains.</title>
        <authorList>
            <person name="Liu X.Y."/>
            <person name="Li C.X."/>
            <person name="Xu J.H."/>
        </authorList>
    </citation>
    <scope>NUCLEOTIDE SEQUENCE [LARGE SCALE GENOMIC DNA]</scope>
    <source>
        <strain evidence="5 6">R27</strain>
    </source>
</reference>
<dbReference type="Proteomes" id="UP000027439">
    <property type="component" value="Unassembled WGS sequence"/>
</dbReference>
<evidence type="ECO:0000313" key="4">
    <source>
        <dbReference type="EMBL" id="GGD70383.1"/>
    </source>
</evidence>
<dbReference type="PANTHER" id="PTHR10204:SF34">
    <property type="entry name" value="NAD(P)H DEHYDROGENASE [QUINONE] 1 ISOFORM 1"/>
    <property type="match status" value="1"/>
</dbReference>
<feature type="domain" description="Flavodoxin-like fold" evidence="3">
    <location>
        <begin position="3"/>
        <end position="206"/>
    </location>
</feature>
<reference evidence="4" key="4">
    <citation type="submission" date="2024-05" db="EMBL/GenBank/DDBJ databases">
        <authorList>
            <person name="Sun Q."/>
            <person name="Zhou Y."/>
        </authorList>
    </citation>
    <scope>NUCLEOTIDE SEQUENCE</scope>
    <source>
        <strain evidence="4">CGMCC 1.11013</strain>
    </source>
</reference>
<organism evidence="5 6">
    <name type="scientific">Caballeronia grimmiae</name>
    <dbReference type="NCBI Taxonomy" id="1071679"/>
    <lineage>
        <taxon>Bacteria</taxon>
        <taxon>Pseudomonadati</taxon>
        <taxon>Pseudomonadota</taxon>
        <taxon>Betaproteobacteria</taxon>
        <taxon>Burkholderiales</taxon>
        <taxon>Burkholderiaceae</taxon>
        <taxon>Caballeronia</taxon>
    </lineage>
</organism>
<dbReference type="OrthoDB" id="9798454at2"/>
<accession>A0A069NE70</accession>
<evidence type="ECO:0000313" key="6">
    <source>
        <dbReference type="Proteomes" id="UP000027439"/>
    </source>
</evidence>
<proteinExistence type="inferred from homology"/>
<dbReference type="InterPro" id="IPR029039">
    <property type="entry name" value="Flavoprotein-like_sf"/>
</dbReference>
<dbReference type="Gene3D" id="3.40.50.360">
    <property type="match status" value="1"/>
</dbReference>
<evidence type="ECO:0000259" key="3">
    <source>
        <dbReference type="Pfam" id="PF02525"/>
    </source>
</evidence>
<dbReference type="InterPro" id="IPR003680">
    <property type="entry name" value="Flavodoxin_fold"/>
</dbReference>
<dbReference type="SUPFAM" id="SSF52218">
    <property type="entry name" value="Flavoproteins"/>
    <property type="match status" value="1"/>
</dbReference>
<evidence type="ECO:0000256" key="1">
    <source>
        <dbReference type="ARBA" id="ARBA00006252"/>
    </source>
</evidence>
<protein>
    <submittedName>
        <fullName evidence="5">NAD(P)H dehydrogenase</fullName>
    </submittedName>
    <submittedName>
        <fullName evidence="4">NAD(P)H quinone oxidoreductase</fullName>
    </submittedName>
</protein>
<dbReference type="GO" id="GO:0005829">
    <property type="term" value="C:cytosol"/>
    <property type="evidence" value="ECO:0007669"/>
    <property type="project" value="TreeGrafter"/>
</dbReference>
<reference evidence="7" key="3">
    <citation type="journal article" date="2019" name="Int. J. Syst. Evol. Microbiol.">
        <title>The Global Catalogue of Microorganisms (GCM) 10K type strain sequencing project: providing services to taxonomists for standard genome sequencing and annotation.</title>
        <authorList>
            <consortium name="The Broad Institute Genomics Platform"/>
            <consortium name="The Broad Institute Genome Sequencing Center for Infectious Disease"/>
            <person name="Wu L."/>
            <person name="Ma J."/>
        </authorList>
    </citation>
    <scope>NUCLEOTIDE SEQUENCE [LARGE SCALE GENOMIC DNA]</scope>
    <source>
        <strain evidence="7">CGMCC 1.11013</strain>
    </source>
</reference>
<comment type="similarity">
    <text evidence="1">Belongs to the NAD(P)H dehydrogenase (quinone) family.</text>
</comment>
<dbReference type="Proteomes" id="UP000597138">
    <property type="component" value="Unassembled WGS sequence"/>
</dbReference>
<evidence type="ECO:0000256" key="2">
    <source>
        <dbReference type="ARBA" id="ARBA00023002"/>
    </source>
</evidence>
<reference evidence="4" key="1">
    <citation type="journal article" date="2014" name="Int. J. Syst. Evol. Microbiol.">
        <title>Complete genome of a new Firmicutes species belonging to the dominant human colonic microbiota ('Ruminococcus bicirculans') reveals two chromosomes and a selective capacity to utilize plant glucans.</title>
        <authorList>
            <consortium name="NISC Comparative Sequencing Program"/>
            <person name="Wegmann U."/>
            <person name="Louis P."/>
            <person name="Goesmann A."/>
            <person name="Henrissat B."/>
            <person name="Duncan S.H."/>
            <person name="Flint H.J."/>
        </authorList>
    </citation>
    <scope>NUCLEOTIDE SEQUENCE</scope>
    <source>
        <strain evidence="4">CGMCC 1.11013</strain>
    </source>
</reference>
<dbReference type="PANTHER" id="PTHR10204">
    <property type="entry name" value="NAD P H OXIDOREDUCTASE-RELATED"/>
    <property type="match status" value="1"/>
</dbReference>
<dbReference type="EMBL" id="BMEG01000003">
    <property type="protein sequence ID" value="GGD70383.1"/>
    <property type="molecule type" value="Genomic_DNA"/>
</dbReference>
<comment type="caution">
    <text evidence="5">The sequence shown here is derived from an EMBL/GenBank/DDBJ whole genome shotgun (WGS) entry which is preliminary data.</text>
</comment>
<evidence type="ECO:0000313" key="5">
    <source>
        <dbReference type="EMBL" id="KDR26402.1"/>
    </source>
</evidence>
<name>A0A069NE70_9BURK</name>
<gene>
    <name evidence="5" type="ORF">BG57_26505</name>
    <name evidence="4" type="ORF">GCM10010985_26080</name>
</gene>
<dbReference type="eggNOG" id="COG2249">
    <property type="taxonomic scope" value="Bacteria"/>
</dbReference>
<dbReference type="STRING" id="1071679.BG57_26505"/>
<dbReference type="InterPro" id="IPR051545">
    <property type="entry name" value="NAD(P)H_dehydrogenase_qn"/>
</dbReference>
<evidence type="ECO:0000313" key="7">
    <source>
        <dbReference type="Proteomes" id="UP000597138"/>
    </source>
</evidence>